<feature type="domain" description="Calcineurin-like phosphoesterase" evidence="6">
    <location>
        <begin position="30"/>
        <end position="258"/>
    </location>
</feature>
<dbReference type="Pfam" id="PF00149">
    <property type="entry name" value="Metallophos"/>
    <property type="match status" value="1"/>
</dbReference>
<evidence type="ECO:0000259" key="6">
    <source>
        <dbReference type="Pfam" id="PF00149"/>
    </source>
</evidence>
<gene>
    <name evidence="8" type="ORF">HMPREF9446_02857</name>
</gene>
<dbReference type="AlphaFoldDB" id="F3PVS9"/>
<evidence type="ECO:0000256" key="3">
    <source>
        <dbReference type="ARBA" id="ARBA00022729"/>
    </source>
</evidence>
<dbReference type="Pfam" id="PF02872">
    <property type="entry name" value="5_nucleotid_C"/>
    <property type="match status" value="1"/>
</dbReference>
<dbReference type="GO" id="GO:0000166">
    <property type="term" value="F:nucleotide binding"/>
    <property type="evidence" value="ECO:0007669"/>
    <property type="project" value="UniProtKB-KW"/>
</dbReference>
<feature type="domain" description="5'-Nucleotidase C-terminal" evidence="7">
    <location>
        <begin position="338"/>
        <end position="512"/>
    </location>
</feature>
<evidence type="ECO:0000256" key="2">
    <source>
        <dbReference type="ARBA" id="ARBA00022723"/>
    </source>
</evidence>
<dbReference type="InterPro" id="IPR006179">
    <property type="entry name" value="5_nucleotidase/apyrase"/>
</dbReference>
<dbReference type="InterPro" id="IPR004843">
    <property type="entry name" value="Calcineurin-like_PHP"/>
</dbReference>
<dbReference type="GO" id="GO:0009166">
    <property type="term" value="P:nucleotide catabolic process"/>
    <property type="evidence" value="ECO:0007669"/>
    <property type="project" value="InterPro"/>
</dbReference>
<dbReference type="EMBL" id="AFBN01000082">
    <property type="protein sequence ID" value="EGF53443.1"/>
    <property type="molecule type" value="Genomic_DNA"/>
</dbReference>
<evidence type="ECO:0000313" key="9">
    <source>
        <dbReference type="Proteomes" id="UP000003416"/>
    </source>
</evidence>
<dbReference type="Gene3D" id="3.90.780.10">
    <property type="entry name" value="5'-Nucleotidase, C-terminal domain"/>
    <property type="match status" value="1"/>
</dbReference>
<dbReference type="InterPro" id="IPR008334">
    <property type="entry name" value="5'-Nucleotdase_C"/>
</dbReference>
<name>F3PVS9_9BACE</name>
<protein>
    <submittedName>
        <fullName evidence="8">5'-nucleotidase protein</fullName>
    </submittedName>
</protein>
<dbReference type="PANTHER" id="PTHR11575">
    <property type="entry name" value="5'-NUCLEOTIDASE-RELATED"/>
    <property type="match status" value="1"/>
</dbReference>
<keyword evidence="4 5" id="KW-0547">Nucleotide-binding</keyword>
<dbReference type="GO" id="GO:0016787">
    <property type="term" value="F:hydrolase activity"/>
    <property type="evidence" value="ECO:0007669"/>
    <property type="project" value="UniProtKB-KW"/>
</dbReference>
<dbReference type="InterPro" id="IPR041827">
    <property type="entry name" value="CpdB_N"/>
</dbReference>
<dbReference type="HOGENOM" id="CLU_005854_4_3_10"/>
<keyword evidence="5" id="KW-0378">Hydrolase</keyword>
<dbReference type="InterPro" id="IPR036907">
    <property type="entry name" value="5'-Nucleotdase_C_sf"/>
</dbReference>
<sequence length="584" mass="66243">MFDMKKMSCFLVCISFLAGMLPAQEREVKLKIIQTSDVHGNYYPYDFIHEREASGSLARVYALVRKQREVYKDNLILLDNGDILQGQPTAYYYNYIDTVAPHVTAGMMNFMGYDAGNMGNHDVETGRAVFDRWAGDCRFPILGANIIDTATGQPHFKPYEVFERDGVRIAVMGMITPAIPVWLSENLWKGLRFEDMEETARKWMKIIREKERPDLVVGMFHAGQAAQWMAGLYRENASVEVARNVPGFDVVLMGHDHARECRKIANIAGDSVLVMDPASNAVVVSDVEVTLKLRDGKVVDKQIDGTLSDTGNYGISEEFVSHFAPQYRTIQNFVSKKIGHFTETVSTRPAYFGPSAFVDLIHSLQLEISGADISFAAPLSYDTEIKEGDVFVNDMFNLYKYENMLYTMNLSGREIRNALEMSYGLWTNRMTSPEDHLLLFREHRREGAEDRAAFKNFSFNFDSAAGIIYTVDVTKPEGEKVSIAGMADGTPFDMDKIYKVALNSYRGNGGGELLTKGAGISQDELKKRIISSTDKDLRYYLMQYIERKKKIEPRALNQWKFIPEEWVAPASRRDYDSLFGKIKK</sequence>
<comment type="caution">
    <text evidence="8">The sequence shown here is derived from an EMBL/GenBank/DDBJ whole genome shotgun (WGS) entry which is preliminary data.</text>
</comment>
<dbReference type="GO" id="GO:0030288">
    <property type="term" value="C:outer membrane-bounded periplasmic space"/>
    <property type="evidence" value="ECO:0007669"/>
    <property type="project" value="TreeGrafter"/>
</dbReference>
<evidence type="ECO:0000256" key="4">
    <source>
        <dbReference type="ARBA" id="ARBA00022741"/>
    </source>
</evidence>
<proteinExistence type="inferred from homology"/>
<dbReference type="eggNOG" id="COG0737">
    <property type="taxonomic scope" value="Bacteria"/>
</dbReference>
<dbReference type="GO" id="GO:0046872">
    <property type="term" value="F:metal ion binding"/>
    <property type="evidence" value="ECO:0007669"/>
    <property type="project" value="UniProtKB-KW"/>
</dbReference>
<dbReference type="CDD" id="cd07410">
    <property type="entry name" value="MPP_CpdB_N"/>
    <property type="match status" value="1"/>
</dbReference>
<dbReference type="SUPFAM" id="SSF56300">
    <property type="entry name" value="Metallo-dependent phosphatases"/>
    <property type="match status" value="1"/>
</dbReference>
<dbReference type="Proteomes" id="UP000003416">
    <property type="component" value="Unassembled WGS sequence"/>
</dbReference>
<keyword evidence="3" id="KW-0732">Signal</keyword>
<reference evidence="8 9" key="1">
    <citation type="submission" date="2011-02" db="EMBL/GenBank/DDBJ databases">
        <authorList>
            <person name="Weinstock G."/>
            <person name="Sodergren E."/>
            <person name="Clifton S."/>
            <person name="Fulton L."/>
            <person name="Fulton B."/>
            <person name="Courtney L."/>
            <person name="Fronick C."/>
            <person name="Harrison M."/>
            <person name="Strong C."/>
            <person name="Farmer C."/>
            <person name="Delahaunty K."/>
            <person name="Markovic C."/>
            <person name="Hall O."/>
            <person name="Minx P."/>
            <person name="Tomlinson C."/>
            <person name="Mitreva M."/>
            <person name="Hou S."/>
            <person name="Chen J."/>
            <person name="Wollam A."/>
            <person name="Pepin K.H."/>
            <person name="Johnson M."/>
            <person name="Bhonagiri V."/>
            <person name="Zhang X."/>
            <person name="Suruliraj S."/>
            <person name="Warren W."/>
            <person name="Chinwalla A."/>
            <person name="Mardis E.R."/>
            <person name="Wilson R.K."/>
        </authorList>
    </citation>
    <scope>NUCLEOTIDE SEQUENCE [LARGE SCALE GENOMIC DNA]</scope>
    <source>
        <strain evidence="8 9">YIT 12057</strain>
    </source>
</reference>
<accession>F3PVS9</accession>
<comment type="similarity">
    <text evidence="1 5">Belongs to the 5'-nucleotidase family.</text>
</comment>
<keyword evidence="9" id="KW-1185">Reference proteome</keyword>
<keyword evidence="2" id="KW-0479">Metal-binding</keyword>
<evidence type="ECO:0000259" key="7">
    <source>
        <dbReference type="Pfam" id="PF02872"/>
    </source>
</evidence>
<dbReference type="InterPro" id="IPR029052">
    <property type="entry name" value="Metallo-depent_PP-like"/>
</dbReference>
<evidence type="ECO:0000313" key="8">
    <source>
        <dbReference type="EMBL" id="EGF53443.1"/>
    </source>
</evidence>
<organism evidence="8 9">
    <name type="scientific">Bacteroides fluxus YIT 12057</name>
    <dbReference type="NCBI Taxonomy" id="763034"/>
    <lineage>
        <taxon>Bacteria</taxon>
        <taxon>Pseudomonadati</taxon>
        <taxon>Bacteroidota</taxon>
        <taxon>Bacteroidia</taxon>
        <taxon>Bacteroidales</taxon>
        <taxon>Bacteroidaceae</taxon>
        <taxon>Bacteroides</taxon>
    </lineage>
</organism>
<dbReference type="PRINTS" id="PR01607">
    <property type="entry name" value="APYRASEFAMLY"/>
</dbReference>
<evidence type="ECO:0000256" key="1">
    <source>
        <dbReference type="ARBA" id="ARBA00006654"/>
    </source>
</evidence>
<dbReference type="PANTHER" id="PTHR11575:SF6">
    <property type="entry name" value="2',3'-CYCLIC-NUCLEOTIDE 2'-PHOSPHODIESTERASE_3'-NUCLEOTIDASE"/>
    <property type="match status" value="1"/>
</dbReference>
<dbReference type="STRING" id="763034.HMPREF9446_02857"/>
<dbReference type="SUPFAM" id="SSF55816">
    <property type="entry name" value="5'-nucleotidase (syn. UDP-sugar hydrolase), C-terminal domain"/>
    <property type="match status" value="1"/>
</dbReference>
<evidence type="ECO:0000256" key="5">
    <source>
        <dbReference type="RuleBase" id="RU362119"/>
    </source>
</evidence>
<dbReference type="Gene3D" id="3.60.21.10">
    <property type="match status" value="1"/>
</dbReference>